<dbReference type="GO" id="GO:0005524">
    <property type="term" value="F:ATP binding"/>
    <property type="evidence" value="ECO:0007669"/>
    <property type="project" value="UniProtKB-KW"/>
</dbReference>
<evidence type="ECO:0000256" key="6">
    <source>
        <dbReference type="ARBA" id="ARBA00022741"/>
    </source>
</evidence>
<evidence type="ECO:0000256" key="9">
    <source>
        <dbReference type="ARBA" id="ARBA00023012"/>
    </source>
</evidence>
<dbReference type="PRINTS" id="PR00344">
    <property type="entry name" value="BCTRLSENSOR"/>
</dbReference>
<name>A0A7H8QDR3_9BACL</name>
<dbReference type="SUPFAM" id="SSF55874">
    <property type="entry name" value="ATPase domain of HSP90 chaperone/DNA topoisomerase II/histidine kinase"/>
    <property type="match status" value="1"/>
</dbReference>
<dbReference type="SMART" id="SM00388">
    <property type="entry name" value="HisKA"/>
    <property type="match status" value="1"/>
</dbReference>
<dbReference type="InterPro" id="IPR003594">
    <property type="entry name" value="HATPase_dom"/>
</dbReference>
<reference evidence="14" key="2">
    <citation type="submission" date="2020-06" db="EMBL/GenBank/DDBJ databases">
        <title>Isolation of Planomicrobium glaciei.</title>
        <authorList>
            <person name="Malisova L."/>
            <person name="Safrankova R."/>
            <person name="Jakubu V."/>
            <person name="Spanelova P."/>
        </authorList>
    </citation>
    <scope>NUCLEOTIDE SEQUENCE [LARGE SCALE GENOMIC DNA]</scope>
    <source>
        <strain evidence="14">NRL-ATB46093</strain>
    </source>
</reference>
<dbReference type="CDD" id="cd16922">
    <property type="entry name" value="HATPase_EvgS-ArcB-TorS-like"/>
    <property type="match status" value="1"/>
</dbReference>
<dbReference type="EMBL" id="CP051177">
    <property type="protein sequence ID" value="QKX52148.1"/>
    <property type="molecule type" value="Genomic_DNA"/>
</dbReference>
<keyword evidence="8" id="KW-0067">ATP-binding</keyword>
<dbReference type="InterPro" id="IPR003661">
    <property type="entry name" value="HisK_dim/P_dom"/>
</dbReference>
<evidence type="ECO:0000256" key="10">
    <source>
        <dbReference type="ARBA" id="ARBA00023136"/>
    </source>
</evidence>
<dbReference type="Proteomes" id="UP000509222">
    <property type="component" value="Chromosome"/>
</dbReference>
<dbReference type="PROSITE" id="PS50109">
    <property type="entry name" value="HIS_KIN"/>
    <property type="match status" value="1"/>
</dbReference>
<evidence type="ECO:0000256" key="11">
    <source>
        <dbReference type="SAM" id="Phobius"/>
    </source>
</evidence>
<keyword evidence="11" id="KW-0812">Transmembrane</keyword>
<dbReference type="Gene3D" id="3.30.565.10">
    <property type="entry name" value="Histidine kinase-like ATPase, C-terminal domain"/>
    <property type="match status" value="1"/>
</dbReference>
<keyword evidence="5" id="KW-0808">Transferase</keyword>
<dbReference type="EC" id="2.7.13.3" evidence="3"/>
<dbReference type="FunFam" id="3.30.565.10:FF:000006">
    <property type="entry name" value="Sensor histidine kinase WalK"/>
    <property type="match status" value="1"/>
</dbReference>
<dbReference type="PANTHER" id="PTHR43711">
    <property type="entry name" value="TWO-COMPONENT HISTIDINE KINASE"/>
    <property type="match status" value="1"/>
</dbReference>
<evidence type="ECO:0000256" key="5">
    <source>
        <dbReference type="ARBA" id="ARBA00022679"/>
    </source>
</evidence>
<evidence type="ECO:0000256" key="3">
    <source>
        <dbReference type="ARBA" id="ARBA00012438"/>
    </source>
</evidence>
<keyword evidence="4" id="KW-0597">Phosphoprotein</keyword>
<proteinExistence type="predicted"/>
<dbReference type="FunFam" id="1.10.287.130:FF:000001">
    <property type="entry name" value="Two-component sensor histidine kinase"/>
    <property type="match status" value="1"/>
</dbReference>
<dbReference type="RefSeq" id="WP_176294930.1">
    <property type="nucleotide sequence ID" value="NZ_CP051177.1"/>
</dbReference>
<dbReference type="PANTHER" id="PTHR43711:SF1">
    <property type="entry name" value="HISTIDINE KINASE 1"/>
    <property type="match status" value="1"/>
</dbReference>
<evidence type="ECO:0000256" key="1">
    <source>
        <dbReference type="ARBA" id="ARBA00000085"/>
    </source>
</evidence>
<gene>
    <name evidence="13" type="ORF">HF394_17070</name>
</gene>
<dbReference type="InterPro" id="IPR036890">
    <property type="entry name" value="HATPase_C_sf"/>
</dbReference>
<protein>
    <recommendedName>
        <fullName evidence="3">histidine kinase</fullName>
        <ecNumber evidence="3">2.7.13.3</ecNumber>
    </recommendedName>
</protein>
<dbReference type="CDD" id="cd00082">
    <property type="entry name" value="HisKA"/>
    <property type="match status" value="1"/>
</dbReference>
<dbReference type="Pfam" id="PF00512">
    <property type="entry name" value="HisKA"/>
    <property type="match status" value="1"/>
</dbReference>
<feature type="transmembrane region" description="Helical" evidence="11">
    <location>
        <begin position="21"/>
        <end position="49"/>
    </location>
</feature>
<evidence type="ECO:0000256" key="4">
    <source>
        <dbReference type="ARBA" id="ARBA00022553"/>
    </source>
</evidence>
<dbReference type="Pfam" id="PF02518">
    <property type="entry name" value="HATPase_c"/>
    <property type="match status" value="1"/>
</dbReference>
<comment type="catalytic activity">
    <reaction evidence="1">
        <text>ATP + protein L-histidine = ADP + protein N-phospho-L-histidine.</text>
        <dbReference type="EC" id="2.7.13.3"/>
    </reaction>
</comment>
<dbReference type="AlphaFoldDB" id="A0A7H8QDR3"/>
<comment type="subcellular location">
    <subcellularLocation>
        <location evidence="2">Cell membrane</location>
        <topology evidence="2">Multi-pass membrane protein</topology>
    </subcellularLocation>
</comment>
<evidence type="ECO:0000313" key="14">
    <source>
        <dbReference type="Proteomes" id="UP000509222"/>
    </source>
</evidence>
<keyword evidence="9" id="KW-0902">Two-component regulatory system</keyword>
<keyword evidence="6" id="KW-0547">Nucleotide-binding</keyword>
<dbReference type="GO" id="GO:0000155">
    <property type="term" value="F:phosphorelay sensor kinase activity"/>
    <property type="evidence" value="ECO:0007669"/>
    <property type="project" value="InterPro"/>
</dbReference>
<keyword evidence="14" id="KW-1185">Reference proteome</keyword>
<evidence type="ECO:0000256" key="8">
    <source>
        <dbReference type="ARBA" id="ARBA00022840"/>
    </source>
</evidence>
<dbReference type="InterPro" id="IPR050736">
    <property type="entry name" value="Sensor_HK_Regulatory"/>
</dbReference>
<reference evidence="13 14" key="1">
    <citation type="submission" date="2020-04" db="EMBL/GenBank/DDBJ databases">
        <authorList>
            <person name="Pajer P."/>
            <person name="Broz P."/>
        </authorList>
    </citation>
    <scope>NUCLEOTIDE SEQUENCE [LARGE SCALE GENOMIC DNA]</scope>
    <source>
        <strain evidence="14">NRL-ATB46093</strain>
    </source>
</reference>
<accession>A0A7H8QDR3</accession>
<feature type="transmembrane region" description="Helical" evidence="11">
    <location>
        <begin position="184"/>
        <end position="206"/>
    </location>
</feature>
<evidence type="ECO:0000256" key="2">
    <source>
        <dbReference type="ARBA" id="ARBA00004651"/>
    </source>
</evidence>
<keyword evidence="7 13" id="KW-0418">Kinase</keyword>
<keyword evidence="10 11" id="KW-0472">Membrane</keyword>
<evidence type="ECO:0000313" key="13">
    <source>
        <dbReference type="EMBL" id="QKX52148.1"/>
    </source>
</evidence>
<dbReference type="SMART" id="SM00387">
    <property type="entry name" value="HATPase_c"/>
    <property type="match status" value="1"/>
</dbReference>
<dbReference type="GO" id="GO:0005886">
    <property type="term" value="C:plasma membrane"/>
    <property type="evidence" value="ECO:0007669"/>
    <property type="project" value="UniProtKB-SubCell"/>
</dbReference>
<dbReference type="SUPFAM" id="SSF47384">
    <property type="entry name" value="Homodimeric domain of signal transducing histidine kinase"/>
    <property type="match status" value="1"/>
</dbReference>
<dbReference type="Gene3D" id="1.10.287.130">
    <property type="match status" value="1"/>
</dbReference>
<evidence type="ECO:0000259" key="12">
    <source>
        <dbReference type="PROSITE" id="PS50109"/>
    </source>
</evidence>
<dbReference type="InterPro" id="IPR004358">
    <property type="entry name" value="Sig_transdc_His_kin-like_C"/>
</dbReference>
<keyword evidence="11" id="KW-1133">Transmembrane helix</keyword>
<sequence length="472" mass="53088">MKRADFFRKDEKDVFAQTRNRLTLFYSAILALFLSVFVALALFVFYIVVSNDQEQTLRLLSDREVGMAERALDGSGGAWREQERRDLSGNQVFYYVTGNEDELIINNDNYEELRELYMDVVEGWETDGIEVKKVEIDIPENDPLFESFTKKEVDLMVLARPVMHGGERIAMLYLAVDNTFYSSVIKWTIAIFAGMTLLFSAIGVLVSRWMSKRALQPVEIAYNLQKEFVSNASHELRTPLSVILSATEALGMESDKSNPFREKMLGTLKHEVKRMSGLITELLALAKSDSEQAAVKLRKEQFDIRPAAEQMVESFTNAIRAKGLSLKLDAPVPIEVVGDRDKLIQLMYILTDNAIKYTPSGGHVEIKLKKQNHKKHDDFLFSVSDTGIGISPEDQKKIFERFYRADKTRSRKEGGYGLGLSIAQSIAETHGGAIKVESTPDRGSVFSVAIPFEAETAQLGRAAEPSVKQTVI</sequence>
<dbReference type="InterPro" id="IPR036097">
    <property type="entry name" value="HisK_dim/P_sf"/>
</dbReference>
<evidence type="ECO:0000256" key="7">
    <source>
        <dbReference type="ARBA" id="ARBA00022777"/>
    </source>
</evidence>
<dbReference type="InterPro" id="IPR005467">
    <property type="entry name" value="His_kinase_dom"/>
</dbReference>
<feature type="domain" description="Histidine kinase" evidence="12">
    <location>
        <begin position="231"/>
        <end position="454"/>
    </location>
</feature>
<organism evidence="13 14">
    <name type="scientific">Planococcus glaciei</name>
    <dbReference type="NCBI Taxonomy" id="459472"/>
    <lineage>
        <taxon>Bacteria</taxon>
        <taxon>Bacillati</taxon>
        <taxon>Bacillota</taxon>
        <taxon>Bacilli</taxon>
        <taxon>Bacillales</taxon>
        <taxon>Caryophanaceae</taxon>
        <taxon>Planococcus</taxon>
    </lineage>
</organism>